<organism evidence="2 3">
    <name type="scientific">Cupriavidus pauculus</name>
    <dbReference type="NCBI Taxonomy" id="82633"/>
    <lineage>
        <taxon>Bacteria</taxon>
        <taxon>Pseudomonadati</taxon>
        <taxon>Pseudomonadota</taxon>
        <taxon>Betaproteobacteria</taxon>
        <taxon>Burkholderiales</taxon>
        <taxon>Burkholderiaceae</taxon>
        <taxon>Cupriavidus</taxon>
    </lineage>
</organism>
<name>A0A2N5C404_9BURK</name>
<keyword evidence="1" id="KW-0472">Membrane</keyword>
<evidence type="ECO:0000256" key="1">
    <source>
        <dbReference type="SAM" id="Phobius"/>
    </source>
</evidence>
<comment type="caution">
    <text evidence="2">The sequence shown here is derived from an EMBL/GenBank/DDBJ whole genome shotgun (WGS) entry which is preliminary data.</text>
</comment>
<gene>
    <name evidence="2" type="ORF">CYJ10_29300</name>
</gene>
<evidence type="ECO:0000313" key="2">
    <source>
        <dbReference type="EMBL" id="PLP96942.1"/>
    </source>
</evidence>
<dbReference type="Proteomes" id="UP000234341">
    <property type="component" value="Unassembled WGS sequence"/>
</dbReference>
<feature type="transmembrane region" description="Helical" evidence="1">
    <location>
        <begin position="73"/>
        <end position="98"/>
    </location>
</feature>
<evidence type="ECO:0000313" key="3">
    <source>
        <dbReference type="Proteomes" id="UP000234341"/>
    </source>
</evidence>
<keyword evidence="1" id="KW-0812">Transmembrane</keyword>
<dbReference type="AlphaFoldDB" id="A0A2N5C404"/>
<feature type="transmembrane region" description="Helical" evidence="1">
    <location>
        <begin position="35"/>
        <end position="53"/>
    </location>
</feature>
<protein>
    <submittedName>
        <fullName evidence="2">Uncharacterized protein</fullName>
    </submittedName>
</protein>
<sequence length="116" mass="13278">MKAMRYWLKAILIDAAVFGTLWYHMDTGSEGAARAFQVFAWFFTLLLLFFGLFGDKSQLSGIQRPKGMKTYHYITEILLVWLTAWAGMWVLAAFRLLATLLAEAARDREPKVKEPA</sequence>
<accession>A0A2N5C404</accession>
<feature type="transmembrane region" description="Helical" evidence="1">
    <location>
        <begin position="6"/>
        <end position="23"/>
    </location>
</feature>
<dbReference type="RefSeq" id="WP_146002143.1">
    <property type="nucleotide sequence ID" value="NZ_PJRP01000021.1"/>
</dbReference>
<dbReference type="EMBL" id="PJRP01000021">
    <property type="protein sequence ID" value="PLP96942.1"/>
    <property type="molecule type" value="Genomic_DNA"/>
</dbReference>
<reference evidence="2 3" key="1">
    <citation type="submission" date="2017-12" db="EMBL/GenBank/DDBJ databases">
        <title>Genome sequence of the active heterotrophic nitrifier-denitrifier, Cupriavidus pauculus UM1.</title>
        <authorList>
            <person name="Putonti C."/>
            <person name="Castignetti D."/>
        </authorList>
    </citation>
    <scope>NUCLEOTIDE SEQUENCE [LARGE SCALE GENOMIC DNA]</scope>
    <source>
        <strain evidence="2 3">UM1</strain>
    </source>
</reference>
<proteinExistence type="predicted"/>
<keyword evidence="1" id="KW-1133">Transmembrane helix</keyword>